<feature type="transmembrane region" description="Helical" evidence="3">
    <location>
        <begin position="528"/>
        <end position="547"/>
    </location>
</feature>
<dbReference type="SUPFAM" id="SSF103473">
    <property type="entry name" value="MFS general substrate transporter"/>
    <property type="match status" value="1"/>
</dbReference>
<evidence type="ECO:0000259" key="4">
    <source>
        <dbReference type="PROSITE" id="PS50850"/>
    </source>
</evidence>
<feature type="domain" description="Major facilitator superfamily (MFS) profile" evidence="4">
    <location>
        <begin position="113"/>
        <end position="674"/>
    </location>
</feature>
<dbReference type="Gene3D" id="1.20.1250.20">
    <property type="entry name" value="MFS general substrate transporter like domains"/>
    <property type="match status" value="2"/>
</dbReference>
<reference evidence="5 6" key="1">
    <citation type="journal article" date="2020" name="Cell">
        <title>Large-Scale Comparative Analyses of Tick Genomes Elucidate Their Genetic Diversity and Vector Capacities.</title>
        <authorList>
            <consortium name="Tick Genome and Microbiome Consortium (TIGMIC)"/>
            <person name="Jia N."/>
            <person name="Wang J."/>
            <person name="Shi W."/>
            <person name="Du L."/>
            <person name="Sun Y."/>
            <person name="Zhan W."/>
            <person name="Jiang J.F."/>
            <person name="Wang Q."/>
            <person name="Zhang B."/>
            <person name="Ji P."/>
            <person name="Bell-Sakyi L."/>
            <person name="Cui X.M."/>
            <person name="Yuan T.T."/>
            <person name="Jiang B.G."/>
            <person name="Yang W.F."/>
            <person name="Lam T.T."/>
            <person name="Chang Q.C."/>
            <person name="Ding S.J."/>
            <person name="Wang X.J."/>
            <person name="Zhu J.G."/>
            <person name="Ruan X.D."/>
            <person name="Zhao L."/>
            <person name="Wei J.T."/>
            <person name="Ye R.Z."/>
            <person name="Que T.C."/>
            <person name="Du C.H."/>
            <person name="Zhou Y.H."/>
            <person name="Cheng J.X."/>
            <person name="Dai P.F."/>
            <person name="Guo W.B."/>
            <person name="Han X.H."/>
            <person name="Huang E.J."/>
            <person name="Li L.F."/>
            <person name="Wei W."/>
            <person name="Gao Y.C."/>
            <person name="Liu J.Z."/>
            <person name="Shao H.Z."/>
            <person name="Wang X."/>
            <person name="Wang C.C."/>
            <person name="Yang T.C."/>
            <person name="Huo Q.B."/>
            <person name="Li W."/>
            <person name="Chen H.Y."/>
            <person name="Chen S.E."/>
            <person name="Zhou L.G."/>
            <person name="Ni X.B."/>
            <person name="Tian J.H."/>
            <person name="Sheng Y."/>
            <person name="Liu T."/>
            <person name="Pan Y.S."/>
            <person name="Xia L.Y."/>
            <person name="Li J."/>
            <person name="Zhao F."/>
            <person name="Cao W.C."/>
        </authorList>
    </citation>
    <scope>NUCLEOTIDE SEQUENCE [LARGE SCALE GENOMIC DNA]</scope>
    <source>
        <strain evidence="5">HaeL-2018</strain>
    </source>
</reference>
<feature type="compositionally biased region" description="Low complexity" evidence="2">
    <location>
        <begin position="25"/>
        <end position="34"/>
    </location>
</feature>
<organism evidence="5 6">
    <name type="scientific">Haemaphysalis longicornis</name>
    <name type="common">Bush tick</name>
    <dbReference type="NCBI Taxonomy" id="44386"/>
    <lineage>
        <taxon>Eukaryota</taxon>
        <taxon>Metazoa</taxon>
        <taxon>Ecdysozoa</taxon>
        <taxon>Arthropoda</taxon>
        <taxon>Chelicerata</taxon>
        <taxon>Arachnida</taxon>
        <taxon>Acari</taxon>
        <taxon>Parasitiformes</taxon>
        <taxon>Ixodida</taxon>
        <taxon>Ixodoidea</taxon>
        <taxon>Ixodidae</taxon>
        <taxon>Haemaphysalinae</taxon>
        <taxon>Haemaphysalis</taxon>
    </lineage>
</organism>
<dbReference type="Proteomes" id="UP000821853">
    <property type="component" value="Chromosome 2"/>
</dbReference>
<feature type="region of interest" description="Disordered" evidence="2">
    <location>
        <begin position="22"/>
        <end position="104"/>
    </location>
</feature>
<dbReference type="InterPro" id="IPR020846">
    <property type="entry name" value="MFS_dom"/>
</dbReference>
<name>A0A9J6FZT7_HAELO</name>
<comment type="caution">
    <text evidence="5">The sequence shown here is derived from an EMBL/GenBank/DDBJ whole genome shotgun (WGS) entry which is preliminary data.</text>
</comment>
<dbReference type="PROSITE" id="PS50850">
    <property type="entry name" value="MFS"/>
    <property type="match status" value="1"/>
</dbReference>
<evidence type="ECO:0000256" key="3">
    <source>
        <dbReference type="SAM" id="Phobius"/>
    </source>
</evidence>
<feature type="transmembrane region" description="Helical" evidence="3">
    <location>
        <begin position="620"/>
        <end position="644"/>
    </location>
</feature>
<evidence type="ECO:0000256" key="1">
    <source>
        <dbReference type="ARBA" id="ARBA00004141"/>
    </source>
</evidence>
<feature type="transmembrane region" description="Helical" evidence="3">
    <location>
        <begin position="585"/>
        <end position="608"/>
    </location>
</feature>
<comment type="subcellular location">
    <subcellularLocation>
        <location evidence="1">Membrane</location>
        <topology evidence="1">Multi-pass membrane protein</topology>
    </subcellularLocation>
</comment>
<accession>A0A9J6FZT7</accession>
<feature type="transmembrane region" description="Helical" evidence="3">
    <location>
        <begin position="110"/>
        <end position="136"/>
    </location>
</feature>
<dbReference type="GO" id="GO:0016020">
    <property type="term" value="C:membrane"/>
    <property type="evidence" value="ECO:0007669"/>
    <property type="project" value="UniProtKB-SubCell"/>
</dbReference>
<dbReference type="CDD" id="cd17352">
    <property type="entry name" value="MFS_MCT_SLC16"/>
    <property type="match status" value="1"/>
</dbReference>
<protein>
    <recommendedName>
        <fullName evidence="4">Major facilitator superfamily (MFS) profile domain-containing protein</fullName>
    </recommendedName>
</protein>
<feature type="transmembrane region" description="Helical" evidence="3">
    <location>
        <begin position="650"/>
        <end position="672"/>
    </location>
</feature>
<sequence>MCAAPSPAGSFEPRVSRQLEDALSAAGAAAAAAADRTRQASGGQQQIQHSQRREGASAAMSSGKSNESLRKEEPLQTEEEEEDDDGRSNSSLADEQGEAVELPSPPDGGYGWVIVFASFICFVIVDGIIFSFGIFLREFAATFNESKGATAWVASIQTGCYLLAGPAAAGLANAFGCRAVTISGSLLAAAGFCGAVFAQSIVQLYITIGLLSGIGFGLIFLPAAVNISFYFEKKRAFATGIAVCGSGIGGFLLAPCCQLLVAEFGWRGSMLILAGMSLNCCVVGALFRPIEEPEPKPEPVPLKPLLLRIKEARDAMTKWDSEEDGIDETLIAGQRRKRSCPPPRIVHDVILSSEERSASSSTSGSNNSPPPPYSEAVKTEQQFNCCHNNNQLRVDYKPVAPVLRRMSFPRSGSPRPRRMTAPEMRPFYRQDILFSASLLRIPEYRSQRDINSYHQSIANLPKPGPQKKWGCLSPELTDTFTQMLDVSLLTSPTFMMLAVSGFMTLAGFFVPFMYIVDKAIMSGISPDKAAFILSAIGITNTVGRVFSGWVSDRPQVNALCINNVALTVGGLATALCPFFETYTMLLVYSAVFGFSIACFAALRSIIAVEMFGVEKLTNAFGLLLLFQGVASVIGSPVAGIFFDLTGTYDASFYIAGAVITLSGLMCFPLPWISRWEKRRNEPAPVPTIITTTVTSCDNEDEEAGLNQPEATASDDQCEAVLTAT</sequence>
<feature type="transmembrane region" description="Helical" evidence="3">
    <location>
        <begin position="493"/>
        <end position="516"/>
    </location>
</feature>
<dbReference type="InterPro" id="IPR036259">
    <property type="entry name" value="MFS_trans_sf"/>
</dbReference>
<evidence type="ECO:0000313" key="6">
    <source>
        <dbReference type="Proteomes" id="UP000821853"/>
    </source>
</evidence>
<dbReference type="VEuPathDB" id="VectorBase:HLOH_054489"/>
<keyword evidence="3" id="KW-1133">Transmembrane helix</keyword>
<feature type="region of interest" description="Disordered" evidence="2">
    <location>
        <begin position="353"/>
        <end position="378"/>
    </location>
</feature>
<evidence type="ECO:0000256" key="2">
    <source>
        <dbReference type="SAM" id="MobiDB-lite"/>
    </source>
</evidence>
<dbReference type="OrthoDB" id="6509908at2759"/>
<dbReference type="GO" id="GO:0008028">
    <property type="term" value="F:monocarboxylic acid transmembrane transporter activity"/>
    <property type="evidence" value="ECO:0007669"/>
    <property type="project" value="TreeGrafter"/>
</dbReference>
<gene>
    <name evidence="5" type="ORF">HPB48_011563</name>
</gene>
<keyword evidence="3" id="KW-0812">Transmembrane</keyword>
<feature type="transmembrane region" description="Helical" evidence="3">
    <location>
        <begin position="237"/>
        <end position="262"/>
    </location>
</feature>
<evidence type="ECO:0000313" key="5">
    <source>
        <dbReference type="EMBL" id="KAH9368243.1"/>
    </source>
</evidence>
<dbReference type="FunFam" id="1.20.1250.20:FF:000488">
    <property type="entry name" value="MonoCarboxylate Transporter family"/>
    <property type="match status" value="1"/>
</dbReference>
<dbReference type="PANTHER" id="PTHR11360:SF238">
    <property type="entry name" value="SD10469P"/>
    <property type="match status" value="1"/>
</dbReference>
<dbReference type="Pfam" id="PF07690">
    <property type="entry name" value="MFS_1"/>
    <property type="match status" value="2"/>
</dbReference>
<feature type="compositionally biased region" description="Polar residues" evidence="2">
    <location>
        <begin position="39"/>
        <end position="49"/>
    </location>
</feature>
<keyword evidence="6" id="KW-1185">Reference proteome</keyword>
<proteinExistence type="predicted"/>
<dbReference type="InterPro" id="IPR011701">
    <property type="entry name" value="MFS"/>
</dbReference>
<feature type="transmembrane region" description="Helical" evidence="3">
    <location>
        <begin position="179"/>
        <end position="198"/>
    </location>
</feature>
<feature type="compositionally biased region" description="Low complexity" evidence="2">
    <location>
        <begin position="358"/>
        <end position="367"/>
    </location>
</feature>
<dbReference type="InterPro" id="IPR050327">
    <property type="entry name" value="Proton-linked_MCT"/>
</dbReference>
<feature type="compositionally biased region" description="Acidic residues" evidence="2">
    <location>
        <begin position="75"/>
        <end position="85"/>
    </location>
</feature>
<keyword evidence="3" id="KW-0472">Membrane</keyword>
<dbReference type="OMA" id="ASQRHHY"/>
<dbReference type="AlphaFoldDB" id="A0A9J6FZT7"/>
<dbReference type="PANTHER" id="PTHR11360">
    <property type="entry name" value="MONOCARBOXYLATE TRANSPORTER"/>
    <property type="match status" value="1"/>
</dbReference>
<dbReference type="EMBL" id="JABSTR010000004">
    <property type="protein sequence ID" value="KAH9368243.1"/>
    <property type="molecule type" value="Genomic_DNA"/>
</dbReference>
<feature type="transmembrane region" description="Helical" evidence="3">
    <location>
        <begin position="204"/>
        <end position="225"/>
    </location>
</feature>